<dbReference type="PANTHER" id="PTHR34699:SF2">
    <property type="entry name" value="NON-CANONICAL PURINE NTP PHOSPHATASE_PRRC1 DOMAIN-CONTAINING PROTEIN"/>
    <property type="match status" value="1"/>
</dbReference>
<evidence type="ECO:0000256" key="8">
    <source>
        <dbReference type="ARBA" id="ARBA00048174"/>
    </source>
</evidence>
<feature type="domain" description="Non-canonical purine NTP phosphatase/PRRC1" evidence="11">
    <location>
        <begin position="6"/>
        <end position="156"/>
    </location>
</feature>
<accession>A0A852TIU8</accession>
<gene>
    <name evidence="12" type="ORF">F4694_004473</name>
</gene>
<evidence type="ECO:0000256" key="2">
    <source>
        <dbReference type="ARBA" id="ARBA00022723"/>
    </source>
</evidence>
<reference evidence="13" key="2">
    <citation type="submission" date="2020-08" db="EMBL/GenBank/DDBJ databases">
        <title>The Agave Microbiome: Exploring the role of microbial communities in plant adaptations to desert environments.</title>
        <authorList>
            <person name="Partida-Martinez L.P."/>
        </authorList>
    </citation>
    <scope>NUCLEOTIDE SEQUENCE [LARGE SCALE GENOMIC DNA]</scope>
    <source>
        <strain evidence="13">AT2.8</strain>
    </source>
</reference>
<evidence type="ECO:0000313" key="12">
    <source>
        <dbReference type="EMBL" id="NYE07656.1"/>
    </source>
</evidence>
<dbReference type="GO" id="GO:0046872">
    <property type="term" value="F:metal ion binding"/>
    <property type="evidence" value="ECO:0007669"/>
    <property type="project" value="UniProtKB-KW"/>
</dbReference>
<dbReference type="InterPro" id="IPR002786">
    <property type="entry name" value="Non_canon_purine_NTPase"/>
</dbReference>
<dbReference type="GO" id="GO:0000166">
    <property type="term" value="F:nucleotide binding"/>
    <property type="evidence" value="ECO:0007669"/>
    <property type="project" value="UniProtKB-KW"/>
</dbReference>
<comment type="catalytic activity">
    <reaction evidence="8 10">
        <text>ITP + H2O = IDP + phosphate + H(+)</text>
        <dbReference type="Rhea" id="RHEA:28330"/>
        <dbReference type="ChEBI" id="CHEBI:15377"/>
        <dbReference type="ChEBI" id="CHEBI:15378"/>
        <dbReference type="ChEBI" id="CHEBI:43474"/>
        <dbReference type="ChEBI" id="CHEBI:58280"/>
        <dbReference type="ChEBI" id="CHEBI:61402"/>
        <dbReference type="EC" id="3.6.1.73"/>
    </reaction>
</comment>
<dbReference type="HAMAP" id="MF_00648">
    <property type="entry name" value="Non_canon_purine_NTPase_YjjX"/>
    <property type="match status" value="1"/>
</dbReference>
<comment type="cofactor">
    <cofactor evidence="10">
        <name>Mg(2+)</name>
        <dbReference type="ChEBI" id="CHEBI:18420"/>
    </cofactor>
    <cofactor evidence="10">
        <name>Mn(2+)</name>
        <dbReference type="ChEBI" id="CHEBI:29035"/>
    </cofactor>
    <text evidence="10">Binds 1 divalent metal cation per subunit; can use either Mg(2+) or Mn(2+).</text>
</comment>
<keyword evidence="5 10" id="KW-0460">Magnesium</keyword>
<protein>
    <recommendedName>
        <fullName evidence="10">Probable inosine/xanthosine triphosphatase</fullName>
        <shortName evidence="10">ITPase/XTPase</shortName>
        <ecNumber evidence="10">3.6.1.73</ecNumber>
    </recommendedName>
    <alternativeName>
        <fullName evidence="10">Non-canonical purine NTP phosphatase</fullName>
    </alternativeName>
    <alternativeName>
        <fullName evidence="10">Non-standard purine NTP phosphatase</fullName>
    </alternativeName>
    <alternativeName>
        <fullName evidence="10">Nucleoside-triphosphate phosphatase</fullName>
        <shortName evidence="10">NTPase</shortName>
    </alternativeName>
</protein>
<evidence type="ECO:0000256" key="5">
    <source>
        <dbReference type="ARBA" id="ARBA00022842"/>
    </source>
</evidence>
<dbReference type="GO" id="GO:0103023">
    <property type="term" value="F:ITPase activity"/>
    <property type="evidence" value="ECO:0007669"/>
    <property type="project" value="UniProtKB-EC"/>
</dbReference>
<dbReference type="InterPro" id="IPR029001">
    <property type="entry name" value="ITPase-like_fam"/>
</dbReference>
<dbReference type="PANTHER" id="PTHR34699">
    <property type="match status" value="1"/>
</dbReference>
<evidence type="ECO:0000256" key="6">
    <source>
        <dbReference type="ARBA" id="ARBA00023080"/>
    </source>
</evidence>
<dbReference type="Proteomes" id="UP000548423">
    <property type="component" value="Unassembled WGS sequence"/>
</dbReference>
<keyword evidence="6 10" id="KW-0546">Nucleotide metabolism</keyword>
<reference evidence="13" key="1">
    <citation type="submission" date="2020-07" db="EMBL/GenBank/DDBJ databases">
        <authorList>
            <person name="Partida-Martinez L."/>
            <person name="Huntemann M."/>
            <person name="Clum A."/>
            <person name="Wang J."/>
            <person name="Palaniappan K."/>
            <person name="Ritter S."/>
            <person name="Chen I.-M."/>
            <person name="Stamatis D."/>
            <person name="Reddy T."/>
            <person name="O'Malley R."/>
            <person name="Daum C."/>
            <person name="Shapiro N."/>
            <person name="Ivanova N."/>
            <person name="Kyrpides N."/>
            <person name="Woyke T."/>
        </authorList>
    </citation>
    <scope>NUCLEOTIDE SEQUENCE [LARGE SCALE GENOMIC DNA]</scope>
    <source>
        <strain evidence="13">AT2.8</strain>
    </source>
</reference>
<dbReference type="NCBIfam" id="NF002850">
    <property type="entry name" value="PRK03114.1"/>
    <property type="match status" value="1"/>
</dbReference>
<comment type="similarity">
    <text evidence="10">Belongs to the YjjX NTPase family.</text>
</comment>
<evidence type="ECO:0000256" key="9">
    <source>
        <dbReference type="ARBA" id="ARBA00048781"/>
    </source>
</evidence>
<evidence type="ECO:0000256" key="4">
    <source>
        <dbReference type="ARBA" id="ARBA00022801"/>
    </source>
</evidence>
<evidence type="ECO:0000259" key="11">
    <source>
        <dbReference type="Pfam" id="PF01931"/>
    </source>
</evidence>
<comment type="catalytic activity">
    <reaction evidence="9 10">
        <text>XTP + H2O = XDP + phosphate + H(+)</text>
        <dbReference type="Rhea" id="RHEA:28406"/>
        <dbReference type="ChEBI" id="CHEBI:15377"/>
        <dbReference type="ChEBI" id="CHEBI:15378"/>
        <dbReference type="ChEBI" id="CHEBI:43474"/>
        <dbReference type="ChEBI" id="CHEBI:59884"/>
        <dbReference type="ChEBI" id="CHEBI:61314"/>
        <dbReference type="EC" id="3.6.1.73"/>
    </reaction>
</comment>
<dbReference type="InterPro" id="IPR026533">
    <property type="entry name" value="NTPase/PRRC1"/>
</dbReference>
<evidence type="ECO:0000256" key="1">
    <source>
        <dbReference type="ARBA" id="ARBA00001936"/>
    </source>
</evidence>
<dbReference type="Gene3D" id="3.90.950.10">
    <property type="match status" value="1"/>
</dbReference>
<proteinExistence type="inferred from homology"/>
<evidence type="ECO:0000313" key="13">
    <source>
        <dbReference type="Proteomes" id="UP000548423"/>
    </source>
</evidence>
<comment type="caution">
    <text evidence="10">Lacks conserved residue(s) required for the propagation of feature annotation.</text>
</comment>
<dbReference type="InterPro" id="IPR050299">
    <property type="entry name" value="YjjX_NTPase"/>
</dbReference>
<dbReference type="EC" id="3.6.1.73" evidence="10"/>
<comment type="function">
    <text evidence="10">Phosphatase that hydrolyzes non-canonical purine nucleotides such as XTP and ITP to their respective diphosphate derivatives. Probably excludes non-canonical purines from DNA/RNA precursor pool, thus preventing their incorporation into DNA/RNA and avoiding chromosomal lesions.</text>
</comment>
<keyword evidence="3 10" id="KW-0547">Nucleotide-binding</keyword>
<evidence type="ECO:0000256" key="10">
    <source>
        <dbReference type="HAMAP-Rule" id="MF_00648"/>
    </source>
</evidence>
<dbReference type="Pfam" id="PF01931">
    <property type="entry name" value="NTPase_I-T"/>
    <property type="match status" value="1"/>
</dbReference>
<comment type="subunit">
    <text evidence="10">Homodimer.</text>
</comment>
<comment type="cofactor">
    <cofactor evidence="1">
        <name>Mn(2+)</name>
        <dbReference type="ChEBI" id="CHEBI:29035"/>
    </cofactor>
</comment>
<dbReference type="SUPFAM" id="SSF52972">
    <property type="entry name" value="ITPase-like"/>
    <property type="match status" value="1"/>
</dbReference>
<comment type="caution">
    <text evidence="12">The sequence shown here is derived from an EMBL/GenBank/DDBJ whole genome shotgun (WGS) entry which is preliminary data.</text>
</comment>
<dbReference type="AlphaFoldDB" id="A0A852TIU8"/>
<keyword evidence="4 10" id="KW-0378">Hydrolase</keyword>
<organism evidence="12 13">
    <name type="scientific">Neobacillus niacini</name>
    <dbReference type="NCBI Taxonomy" id="86668"/>
    <lineage>
        <taxon>Bacteria</taxon>
        <taxon>Bacillati</taxon>
        <taxon>Bacillota</taxon>
        <taxon>Bacilli</taxon>
        <taxon>Bacillales</taxon>
        <taxon>Bacillaceae</taxon>
        <taxon>Neobacillus</taxon>
    </lineage>
</organism>
<name>A0A852TIU8_9BACI</name>
<evidence type="ECO:0000256" key="3">
    <source>
        <dbReference type="ARBA" id="ARBA00022741"/>
    </source>
</evidence>
<keyword evidence="2 10" id="KW-0479">Metal-binding</keyword>
<keyword evidence="7 10" id="KW-0464">Manganese</keyword>
<dbReference type="EMBL" id="JACCBX010000010">
    <property type="protein sequence ID" value="NYE07656.1"/>
    <property type="molecule type" value="Genomic_DNA"/>
</dbReference>
<dbReference type="GO" id="GO:0009117">
    <property type="term" value="P:nucleotide metabolic process"/>
    <property type="evidence" value="ECO:0007669"/>
    <property type="project" value="UniProtKB-KW"/>
</dbReference>
<evidence type="ECO:0000256" key="7">
    <source>
        <dbReference type="ARBA" id="ARBA00023211"/>
    </source>
</evidence>
<sequence length="171" mass="18559">MKIVIGSNNPAKIAAVKNAFHYQQTEFLSLDIHSGVSEQPYTDEETIKGAINRAVGALEQGNGDIGIGLEGGVQETSYGLLLCNWGALASKDMEPIIAGGARFLLPPEIAERLRAGEELGPIMDDFAKKENVRKNEGAVGIFTNGLINRSEMFSHIMNLLVGQYHYKKAAR</sequence>